<keyword evidence="5" id="KW-1185">Reference proteome</keyword>
<dbReference type="SUPFAM" id="SSF51905">
    <property type="entry name" value="FAD/NAD(P)-binding domain"/>
    <property type="match status" value="1"/>
</dbReference>
<dbReference type="OrthoDB" id="66881at2759"/>
<dbReference type="GO" id="GO:0004499">
    <property type="term" value="F:N,N-dimethylaniline monooxygenase activity"/>
    <property type="evidence" value="ECO:0007669"/>
    <property type="project" value="InterPro"/>
</dbReference>
<accession>A0A0L0F192</accession>
<evidence type="ECO:0000256" key="3">
    <source>
        <dbReference type="ARBA" id="ARBA00023002"/>
    </source>
</evidence>
<dbReference type="Pfam" id="PF00743">
    <property type="entry name" value="FMO-like"/>
    <property type="match status" value="1"/>
</dbReference>
<evidence type="ECO:0000313" key="4">
    <source>
        <dbReference type="EMBL" id="KNC70426.1"/>
    </source>
</evidence>
<dbReference type="GO" id="GO:0050660">
    <property type="term" value="F:flavin adenine dinucleotide binding"/>
    <property type="evidence" value="ECO:0007669"/>
    <property type="project" value="InterPro"/>
</dbReference>
<gene>
    <name evidence="4" type="ORF">SARC_17047</name>
</gene>
<keyword evidence="1" id="KW-0285">Flavoprotein</keyword>
<feature type="non-terminal residue" evidence="4">
    <location>
        <position position="52"/>
    </location>
</feature>
<name>A0A0L0F192_9EUKA</name>
<keyword evidence="2" id="KW-0274">FAD</keyword>
<dbReference type="InterPro" id="IPR020946">
    <property type="entry name" value="Flavin_mOase-like"/>
</dbReference>
<evidence type="ECO:0000313" key="5">
    <source>
        <dbReference type="Proteomes" id="UP000054560"/>
    </source>
</evidence>
<reference evidence="4 5" key="1">
    <citation type="submission" date="2011-02" db="EMBL/GenBank/DDBJ databases">
        <title>The Genome Sequence of Sphaeroforma arctica JP610.</title>
        <authorList>
            <consortium name="The Broad Institute Genome Sequencing Platform"/>
            <person name="Russ C."/>
            <person name="Cuomo C."/>
            <person name="Young S.K."/>
            <person name="Zeng Q."/>
            <person name="Gargeya S."/>
            <person name="Alvarado L."/>
            <person name="Berlin A."/>
            <person name="Chapman S.B."/>
            <person name="Chen Z."/>
            <person name="Freedman E."/>
            <person name="Gellesch M."/>
            <person name="Goldberg J."/>
            <person name="Griggs A."/>
            <person name="Gujja S."/>
            <person name="Heilman E."/>
            <person name="Heiman D."/>
            <person name="Howarth C."/>
            <person name="Mehta T."/>
            <person name="Neiman D."/>
            <person name="Pearson M."/>
            <person name="Roberts A."/>
            <person name="Saif S."/>
            <person name="Shea T."/>
            <person name="Shenoy N."/>
            <person name="Sisk P."/>
            <person name="Stolte C."/>
            <person name="Sykes S."/>
            <person name="White J."/>
            <person name="Yandava C."/>
            <person name="Burger G."/>
            <person name="Gray M.W."/>
            <person name="Holland P.W.H."/>
            <person name="King N."/>
            <person name="Lang F.B.F."/>
            <person name="Roger A.J."/>
            <person name="Ruiz-Trillo I."/>
            <person name="Haas B."/>
            <person name="Nusbaum C."/>
            <person name="Birren B."/>
        </authorList>
    </citation>
    <scope>NUCLEOTIDE SEQUENCE [LARGE SCALE GENOMIC DNA]</scope>
    <source>
        <strain evidence="4 5">JP610</strain>
    </source>
</reference>
<protein>
    <submittedName>
        <fullName evidence="4">Uncharacterized protein</fullName>
    </submittedName>
</protein>
<dbReference type="AlphaFoldDB" id="A0A0L0F192"/>
<dbReference type="InterPro" id="IPR036188">
    <property type="entry name" value="FAD/NAD-bd_sf"/>
</dbReference>
<proteinExistence type="predicted"/>
<evidence type="ECO:0000256" key="1">
    <source>
        <dbReference type="ARBA" id="ARBA00022630"/>
    </source>
</evidence>
<dbReference type="Gene3D" id="3.50.50.60">
    <property type="entry name" value="FAD/NAD(P)-binding domain"/>
    <property type="match status" value="1"/>
</dbReference>
<dbReference type="RefSeq" id="XP_014144328.1">
    <property type="nucleotide sequence ID" value="XM_014288853.1"/>
</dbReference>
<dbReference type="Proteomes" id="UP000054560">
    <property type="component" value="Unassembled WGS sequence"/>
</dbReference>
<organism evidence="4 5">
    <name type="scientific">Sphaeroforma arctica JP610</name>
    <dbReference type="NCBI Taxonomy" id="667725"/>
    <lineage>
        <taxon>Eukaryota</taxon>
        <taxon>Ichthyosporea</taxon>
        <taxon>Ichthyophonida</taxon>
        <taxon>Sphaeroforma</taxon>
    </lineage>
</organism>
<keyword evidence="3" id="KW-0560">Oxidoreductase</keyword>
<sequence length="52" mass="6029">MELSDFPFAEADTDFPQHDTVLDYITCYAAEFGIIQRIRYNTIVKQIQSTPD</sequence>
<dbReference type="GeneID" id="25917551"/>
<dbReference type="GO" id="GO:0050661">
    <property type="term" value="F:NADP binding"/>
    <property type="evidence" value="ECO:0007669"/>
    <property type="project" value="InterPro"/>
</dbReference>
<evidence type="ECO:0000256" key="2">
    <source>
        <dbReference type="ARBA" id="ARBA00022827"/>
    </source>
</evidence>
<dbReference type="EMBL" id="KQ251205">
    <property type="protein sequence ID" value="KNC70426.1"/>
    <property type="molecule type" value="Genomic_DNA"/>
</dbReference>